<sequence>MSAQTLPHRQHQPDRGWGILEHGTIAIGTIIVLALVGALVWSLWGKKSVAVEVSNLQTVVTNAQSLKQAQGGYNFTSGTTMTGTLIQQGGAPKAGWTIQGTASSGTATMWNGYGGQVVLAPVASNGFNNGFSVTTQKVPQADCISITTQLGSGGAFSAITINSTDYSDGLVSAEEAGKTCSSDSGMTGNNTLVFTHNG</sequence>
<gene>
    <name evidence="4" type="primary">pilS</name>
    <name evidence="4" type="ORF">GTGU_04262</name>
</gene>
<dbReference type="Pfam" id="PF08805">
    <property type="entry name" value="PilS"/>
    <property type="match status" value="1"/>
</dbReference>
<evidence type="ECO:0000259" key="3">
    <source>
        <dbReference type="Pfam" id="PF08805"/>
    </source>
</evidence>
<comment type="subcellular location">
    <subcellularLocation>
        <location evidence="1">Membrane</location>
    </subcellularLocation>
</comment>
<evidence type="ECO:0000256" key="1">
    <source>
        <dbReference type="ARBA" id="ARBA00004370"/>
    </source>
</evidence>
<evidence type="ECO:0000313" key="4">
    <source>
        <dbReference type="EMBL" id="KFB99260.1"/>
    </source>
</evidence>
<feature type="transmembrane region" description="Helical" evidence="2">
    <location>
        <begin position="25"/>
        <end position="44"/>
    </location>
</feature>
<dbReference type="RefSeq" id="WP_038162015.1">
    <property type="nucleotide sequence ID" value="NZ_JMTB01000117.1"/>
</dbReference>
<keyword evidence="2" id="KW-1133">Transmembrane helix</keyword>
<dbReference type="SUPFAM" id="SSF54523">
    <property type="entry name" value="Pili subunits"/>
    <property type="match status" value="1"/>
</dbReference>
<evidence type="ECO:0000256" key="2">
    <source>
        <dbReference type="SAM" id="Phobius"/>
    </source>
</evidence>
<proteinExistence type="predicted"/>
<comment type="caution">
    <text evidence="4">The sequence shown here is derived from an EMBL/GenBank/DDBJ whole genome shotgun (WGS) entry which is preliminary data.</text>
</comment>
<keyword evidence="2" id="KW-0812">Transmembrane</keyword>
<protein>
    <submittedName>
        <fullName evidence="4">PilS family plasmid conjugative transfer prepilin</fullName>
    </submittedName>
</protein>
<dbReference type="OrthoDB" id="6045457at2"/>
<dbReference type="Proteomes" id="UP000028630">
    <property type="component" value="Unassembled WGS sequence"/>
</dbReference>
<dbReference type="Gene3D" id="3.30.1690.10">
    <property type="entry name" value="TcpA-like pilin"/>
    <property type="match status" value="1"/>
</dbReference>
<keyword evidence="5" id="KW-1185">Reference proteome</keyword>
<name>A0A084ZP66_9ENTR</name>
<dbReference type="InterPro" id="IPR014911">
    <property type="entry name" value="PilS_N"/>
</dbReference>
<feature type="domain" description="Type 4 secretion system PilS N-terminal" evidence="3">
    <location>
        <begin position="49"/>
        <end position="197"/>
    </location>
</feature>
<organism evidence="4 5">
    <name type="scientific">Trabulsiella guamensis ATCC 49490</name>
    <dbReference type="NCBI Taxonomy" id="1005994"/>
    <lineage>
        <taxon>Bacteria</taxon>
        <taxon>Pseudomonadati</taxon>
        <taxon>Pseudomonadota</taxon>
        <taxon>Gammaproteobacteria</taxon>
        <taxon>Enterobacterales</taxon>
        <taxon>Enterobacteriaceae</taxon>
        <taxon>Trabulsiella</taxon>
    </lineage>
</organism>
<keyword evidence="2" id="KW-0472">Membrane</keyword>
<reference evidence="5" key="1">
    <citation type="submission" date="2014-05" db="EMBL/GenBank/DDBJ databases">
        <title>ATOL: Assembling a taxonomically balanced genome-scale reconstruction of the evolutionary history of the Enterobacteriaceae.</title>
        <authorList>
            <person name="Plunkett G. III"/>
            <person name="Neeno-Eckwall E.C."/>
            <person name="Glasner J.D."/>
            <person name="Perna N.T."/>
        </authorList>
    </citation>
    <scope>NUCLEOTIDE SEQUENCE [LARGE SCALE GENOMIC DNA]</scope>
    <source>
        <strain evidence="5">ATCC 49490</strain>
    </source>
</reference>
<evidence type="ECO:0000313" key="5">
    <source>
        <dbReference type="Proteomes" id="UP000028630"/>
    </source>
</evidence>
<dbReference type="GO" id="GO:0016020">
    <property type="term" value="C:membrane"/>
    <property type="evidence" value="ECO:0007669"/>
    <property type="project" value="UniProtKB-SubCell"/>
</dbReference>
<dbReference type="AlphaFoldDB" id="A0A084ZP66"/>
<accession>A0A084ZP66</accession>
<dbReference type="InterPro" id="IPR045584">
    <property type="entry name" value="Pilin-like"/>
</dbReference>
<dbReference type="eggNOG" id="ENOG502Z8DW">
    <property type="taxonomic scope" value="Bacteria"/>
</dbReference>
<dbReference type="EMBL" id="JMTB01000117">
    <property type="protein sequence ID" value="KFB99260.1"/>
    <property type="molecule type" value="Genomic_DNA"/>
</dbReference>